<dbReference type="Proteomes" id="UP000232145">
    <property type="component" value="Unassembled WGS sequence"/>
</dbReference>
<protein>
    <submittedName>
        <fullName evidence="2">Uncharacterized protein</fullName>
    </submittedName>
</protein>
<sequence>MNLSELKSGILGSGVRKTAGRDRWKSLGGGSSSPPSDRVGKVYPAPHPYRPHFVTNLTKKNDFPVTLAF</sequence>
<evidence type="ECO:0000313" key="2">
    <source>
        <dbReference type="EMBL" id="PJZ85045.1"/>
    </source>
</evidence>
<name>A0A2N0AL76_9LEPT</name>
<comment type="caution">
    <text evidence="2">The sequence shown here is derived from an EMBL/GenBank/DDBJ whole genome shotgun (WGS) entry which is preliminary data.</text>
</comment>
<feature type="region of interest" description="Disordered" evidence="1">
    <location>
        <begin position="1"/>
        <end position="41"/>
    </location>
</feature>
<dbReference type="AlphaFoldDB" id="A0A2N0AL76"/>
<keyword evidence="3" id="KW-1185">Reference proteome</keyword>
<dbReference type="EMBL" id="NPDX01000001">
    <property type="protein sequence ID" value="PJZ85045.1"/>
    <property type="molecule type" value="Genomic_DNA"/>
</dbReference>
<proteinExistence type="predicted"/>
<organism evidence="2 3">
    <name type="scientific">Leptospira harrisiae</name>
    <dbReference type="NCBI Taxonomy" id="2023189"/>
    <lineage>
        <taxon>Bacteria</taxon>
        <taxon>Pseudomonadati</taxon>
        <taxon>Spirochaetota</taxon>
        <taxon>Spirochaetia</taxon>
        <taxon>Leptospirales</taxon>
        <taxon>Leptospiraceae</taxon>
        <taxon>Leptospira</taxon>
    </lineage>
</organism>
<evidence type="ECO:0000313" key="3">
    <source>
        <dbReference type="Proteomes" id="UP000232145"/>
    </source>
</evidence>
<accession>A0A2N0AL76</accession>
<gene>
    <name evidence="2" type="ORF">CH364_01875</name>
</gene>
<evidence type="ECO:0000256" key="1">
    <source>
        <dbReference type="SAM" id="MobiDB-lite"/>
    </source>
</evidence>
<reference evidence="2 3" key="1">
    <citation type="submission" date="2017-07" db="EMBL/GenBank/DDBJ databases">
        <title>Leptospira spp. isolated from tropical soils.</title>
        <authorList>
            <person name="Thibeaux R."/>
            <person name="Iraola G."/>
            <person name="Ferres I."/>
            <person name="Bierque E."/>
            <person name="Girault D."/>
            <person name="Soupe-Gilbert M.-E."/>
            <person name="Picardeau M."/>
            <person name="Goarant C."/>
        </authorList>
    </citation>
    <scope>NUCLEOTIDE SEQUENCE [LARGE SCALE GENOMIC DNA]</scope>
    <source>
        <strain evidence="2 3">FH2-B-A1</strain>
    </source>
</reference>